<dbReference type="OrthoDB" id="7503051at2"/>
<feature type="domain" description="OmpR/PhoB-type" evidence="4">
    <location>
        <begin position="33"/>
        <end position="130"/>
    </location>
</feature>
<feature type="region of interest" description="Disordered" evidence="3">
    <location>
        <begin position="1"/>
        <end position="29"/>
    </location>
</feature>
<dbReference type="InterPro" id="IPR036388">
    <property type="entry name" value="WH-like_DNA-bd_sf"/>
</dbReference>
<keyword evidence="6" id="KW-1185">Reference proteome</keyword>
<dbReference type="EMBL" id="CP016591">
    <property type="protein sequence ID" value="ANY20949.1"/>
    <property type="molecule type" value="Genomic_DNA"/>
</dbReference>
<dbReference type="Gene3D" id="1.25.40.10">
    <property type="entry name" value="Tetratricopeptide repeat domain"/>
    <property type="match status" value="1"/>
</dbReference>
<proteinExistence type="predicted"/>
<feature type="DNA-binding region" description="OmpR/PhoB-type" evidence="2">
    <location>
        <begin position="33"/>
        <end position="130"/>
    </location>
</feature>
<organism evidence="5 6">
    <name type="scientific">Tsuneonella dongtanensis</name>
    <dbReference type="NCBI Taxonomy" id="692370"/>
    <lineage>
        <taxon>Bacteria</taxon>
        <taxon>Pseudomonadati</taxon>
        <taxon>Pseudomonadota</taxon>
        <taxon>Alphaproteobacteria</taxon>
        <taxon>Sphingomonadales</taxon>
        <taxon>Erythrobacteraceae</taxon>
        <taxon>Tsuneonella</taxon>
    </lineage>
</organism>
<dbReference type="Proteomes" id="UP000092932">
    <property type="component" value="Chromosome"/>
</dbReference>
<dbReference type="PROSITE" id="PS51755">
    <property type="entry name" value="OMPR_PHOB"/>
    <property type="match status" value="1"/>
</dbReference>
<dbReference type="InterPro" id="IPR001867">
    <property type="entry name" value="OmpR/PhoB-type_DNA-bd"/>
</dbReference>
<evidence type="ECO:0000259" key="4">
    <source>
        <dbReference type="PROSITE" id="PS51755"/>
    </source>
</evidence>
<evidence type="ECO:0000313" key="5">
    <source>
        <dbReference type="EMBL" id="ANY20949.1"/>
    </source>
</evidence>
<evidence type="ECO:0000256" key="3">
    <source>
        <dbReference type="SAM" id="MobiDB-lite"/>
    </source>
</evidence>
<accession>A0A1B2AFM9</accession>
<dbReference type="Pfam" id="PF00486">
    <property type="entry name" value="Trans_reg_C"/>
    <property type="match status" value="1"/>
</dbReference>
<dbReference type="SUPFAM" id="SSF48452">
    <property type="entry name" value="TPR-like"/>
    <property type="match status" value="1"/>
</dbReference>
<evidence type="ECO:0000256" key="2">
    <source>
        <dbReference type="PROSITE-ProRule" id="PRU01091"/>
    </source>
</evidence>
<name>A0A1B2AFM9_9SPHN</name>
<reference evidence="5 6" key="1">
    <citation type="submission" date="2016-07" db="EMBL/GenBank/DDBJ databases">
        <title>Complete genome sequence of Altererythrobacter dongtanensis KCTC 22672, a type strain with esterase isolated from tidal flat.</title>
        <authorList>
            <person name="Cheng H."/>
            <person name="Wu Y.-H."/>
            <person name="Zhou P."/>
            <person name="Huo Y.-Y."/>
            <person name="Wang C.-S."/>
            <person name="Xu X.-W."/>
        </authorList>
    </citation>
    <scope>NUCLEOTIDE SEQUENCE [LARGE SCALE GENOMIC DNA]</scope>
    <source>
        <strain evidence="5 6">KCTC 22672</strain>
    </source>
</reference>
<dbReference type="InterPro" id="IPR016032">
    <property type="entry name" value="Sig_transdc_resp-reg_C-effctor"/>
</dbReference>
<dbReference type="RefSeq" id="WP_067680483.1">
    <property type="nucleotide sequence ID" value="NZ_CP016591.1"/>
</dbReference>
<dbReference type="Gene3D" id="1.10.10.10">
    <property type="entry name" value="Winged helix-like DNA-binding domain superfamily/Winged helix DNA-binding domain"/>
    <property type="match status" value="1"/>
</dbReference>
<dbReference type="GO" id="GO:0006355">
    <property type="term" value="P:regulation of DNA-templated transcription"/>
    <property type="evidence" value="ECO:0007669"/>
    <property type="project" value="InterPro"/>
</dbReference>
<dbReference type="GO" id="GO:0003677">
    <property type="term" value="F:DNA binding"/>
    <property type="evidence" value="ECO:0007669"/>
    <property type="project" value="UniProtKB-UniRule"/>
</dbReference>
<sequence>MNESRFTPETFPLDRGEGGSGSSRLDPRSLAKRPDFALGAATVRPSVRTVEGPGGTATAEPRVMQVLVALVDARGAVLTRDDLIRHCWKGQVVGDDAINRAIGEVRRIARSTDGGFGVETIPRIGYRLSVGEADGADAKAAAATVENAPSRSVITRRAIIAGGLVAAAGGAGYWLTRPEPQDISARLIARSEAALHSGTPEGEARAIALLEKAVASNPAHAAAWGRLALTRARVDEHGILPATIPLTKVSEAADRALELDADNADALSARAVAVPYYGDWIGGERRLRSVLDRHPGHVETVDSYAFFLGAVGRMREGAELRQTIAETAPLDPNFQFRKVYTHWFMGQTEQADRTVTGGLKMWPRHNGLWFARLWLLAGTGRFDRALAHIGDAAGRPPLPPPMVATFATAVSAAQSRDADAIEAATAQVMGGVGRNVASVVSGLMLLNLMGANDPAFALAEAYYLEEGPILSAMDWRPGQPMVPDQRRRKTNMLFTPTAAGMQRDARFMPLMERIGLANYWRRSGATPDFLAASSV</sequence>
<evidence type="ECO:0000256" key="1">
    <source>
        <dbReference type="ARBA" id="ARBA00023125"/>
    </source>
</evidence>
<dbReference type="PATRIC" id="fig|692370.5.peg.2464"/>
<evidence type="ECO:0000313" key="6">
    <source>
        <dbReference type="Proteomes" id="UP000092932"/>
    </source>
</evidence>
<dbReference type="GO" id="GO:0000160">
    <property type="term" value="P:phosphorelay signal transduction system"/>
    <property type="evidence" value="ECO:0007669"/>
    <property type="project" value="InterPro"/>
</dbReference>
<dbReference type="KEGG" id="ado:A6F68_02453"/>
<keyword evidence="1 2" id="KW-0238">DNA-binding</keyword>
<dbReference type="SUPFAM" id="SSF46894">
    <property type="entry name" value="C-terminal effector domain of the bipartite response regulators"/>
    <property type="match status" value="1"/>
</dbReference>
<dbReference type="SMART" id="SM00862">
    <property type="entry name" value="Trans_reg_C"/>
    <property type="match status" value="1"/>
</dbReference>
<gene>
    <name evidence="5" type="primary">cadC_3</name>
    <name evidence="5" type="ORF">A6F68_02453</name>
</gene>
<dbReference type="STRING" id="692370.A6F68_02453"/>
<protein>
    <submittedName>
        <fullName evidence="5">Transcriptional activator CadC</fullName>
    </submittedName>
</protein>
<dbReference type="AlphaFoldDB" id="A0A1B2AFM9"/>
<dbReference type="InterPro" id="IPR011990">
    <property type="entry name" value="TPR-like_helical_dom_sf"/>
</dbReference>